<proteinExistence type="predicted"/>
<dbReference type="PROSITE" id="PS51352">
    <property type="entry name" value="THIOREDOXIN_2"/>
    <property type="match status" value="1"/>
</dbReference>
<dbReference type="InterPro" id="IPR036249">
    <property type="entry name" value="Thioredoxin-like_sf"/>
</dbReference>
<dbReference type="Gene3D" id="3.40.30.10">
    <property type="entry name" value="Glutaredoxin"/>
    <property type="match status" value="1"/>
</dbReference>
<dbReference type="PANTHER" id="PTHR43601">
    <property type="entry name" value="THIOREDOXIN, MITOCHONDRIAL"/>
    <property type="match status" value="1"/>
</dbReference>
<protein>
    <submittedName>
        <fullName evidence="3">Thioredoxin family protein</fullName>
    </submittedName>
</protein>
<dbReference type="AlphaFoldDB" id="A0A5S4GUM1"/>
<evidence type="ECO:0000259" key="2">
    <source>
        <dbReference type="PROSITE" id="PS51352"/>
    </source>
</evidence>
<keyword evidence="1" id="KW-0732">Signal</keyword>
<gene>
    <name evidence="3" type="ORF">ETD96_20230</name>
</gene>
<feature type="signal peptide" evidence="1">
    <location>
        <begin position="1"/>
        <end position="25"/>
    </location>
</feature>
<dbReference type="SUPFAM" id="SSF52833">
    <property type="entry name" value="Thioredoxin-like"/>
    <property type="match status" value="1"/>
</dbReference>
<reference evidence="3 4" key="1">
    <citation type="submission" date="2019-05" db="EMBL/GenBank/DDBJ databases">
        <title>Draft genome sequence of Actinomadura geliboluensis A8036.</title>
        <authorList>
            <person name="Saricaoglu S."/>
            <person name="Isik K."/>
        </authorList>
    </citation>
    <scope>NUCLEOTIDE SEQUENCE [LARGE SCALE GENOMIC DNA]</scope>
    <source>
        <strain evidence="3 4">A8036</strain>
    </source>
</reference>
<dbReference type="PANTHER" id="PTHR43601:SF3">
    <property type="entry name" value="THIOREDOXIN, MITOCHONDRIAL"/>
    <property type="match status" value="1"/>
</dbReference>
<dbReference type="CDD" id="cd02947">
    <property type="entry name" value="TRX_family"/>
    <property type="match status" value="1"/>
</dbReference>
<dbReference type="Pfam" id="PF00085">
    <property type="entry name" value="Thioredoxin"/>
    <property type="match status" value="1"/>
</dbReference>
<dbReference type="Proteomes" id="UP000305238">
    <property type="component" value="Unassembled WGS sequence"/>
</dbReference>
<keyword evidence="4" id="KW-1185">Reference proteome</keyword>
<dbReference type="GO" id="GO:0045454">
    <property type="term" value="P:cell redox homeostasis"/>
    <property type="evidence" value="ECO:0007669"/>
    <property type="project" value="TreeGrafter"/>
</dbReference>
<dbReference type="EMBL" id="VCKZ01000145">
    <property type="protein sequence ID" value="TMR36658.1"/>
    <property type="molecule type" value="Genomic_DNA"/>
</dbReference>
<sequence length="163" mass="17871">MKRTLTTLAGTLSLAAALTAGTAAAAPASAAVPQQAAQPAQAAPAAPAADPTIVDVTPANYAQVMEMSNTKPVVLDFTAEWCHWCQVQKPYLQQYHDQDGGSWIWARVDYDQNQSIVRQYRVNGIPALVSVRRGSEYGSRFVGFDPSSPQMLRYWLNNVIRRY</sequence>
<comment type="caution">
    <text evidence="3">The sequence shown here is derived from an EMBL/GenBank/DDBJ whole genome shotgun (WGS) entry which is preliminary data.</text>
</comment>
<name>A0A5S4GUM1_9ACTN</name>
<dbReference type="InterPro" id="IPR013766">
    <property type="entry name" value="Thioredoxin_domain"/>
</dbReference>
<dbReference type="OrthoDB" id="7629852at2"/>
<evidence type="ECO:0000313" key="4">
    <source>
        <dbReference type="Proteomes" id="UP000305238"/>
    </source>
</evidence>
<accession>A0A5S4GUM1</accession>
<dbReference type="RefSeq" id="WP_138638035.1">
    <property type="nucleotide sequence ID" value="NZ_VCKZ01000145.1"/>
</dbReference>
<evidence type="ECO:0000313" key="3">
    <source>
        <dbReference type="EMBL" id="TMR36658.1"/>
    </source>
</evidence>
<feature type="domain" description="Thioredoxin" evidence="2">
    <location>
        <begin position="34"/>
        <end position="161"/>
    </location>
</feature>
<evidence type="ECO:0000256" key="1">
    <source>
        <dbReference type="SAM" id="SignalP"/>
    </source>
</evidence>
<feature type="chain" id="PRO_5024411212" evidence="1">
    <location>
        <begin position="26"/>
        <end position="163"/>
    </location>
</feature>
<organism evidence="3 4">
    <name type="scientific">Actinomadura geliboluensis</name>
    <dbReference type="NCBI Taxonomy" id="882440"/>
    <lineage>
        <taxon>Bacteria</taxon>
        <taxon>Bacillati</taxon>
        <taxon>Actinomycetota</taxon>
        <taxon>Actinomycetes</taxon>
        <taxon>Streptosporangiales</taxon>
        <taxon>Thermomonosporaceae</taxon>
        <taxon>Actinomadura</taxon>
    </lineage>
</organism>